<keyword evidence="1" id="KW-0472">Membrane</keyword>
<feature type="transmembrane region" description="Helical" evidence="1">
    <location>
        <begin position="93"/>
        <end position="112"/>
    </location>
</feature>
<keyword evidence="3" id="KW-1185">Reference proteome</keyword>
<dbReference type="AlphaFoldDB" id="A0A1G9YHA0"/>
<name>A0A1G9YHA0_9BACI</name>
<dbReference type="Proteomes" id="UP000199334">
    <property type="component" value="Unassembled WGS sequence"/>
</dbReference>
<dbReference type="EMBL" id="FNIG01000002">
    <property type="protein sequence ID" value="SDN08524.1"/>
    <property type="molecule type" value="Genomic_DNA"/>
</dbReference>
<dbReference type="STRING" id="237069.SAMN05216498_1406"/>
<dbReference type="RefSeq" id="WP_093855887.1">
    <property type="nucleotide sequence ID" value="NZ_BJVZ01000027.1"/>
</dbReference>
<protein>
    <recommendedName>
        <fullName evidence="4">4 TMS phage holin, superfamily IV</fullName>
    </recommendedName>
</protein>
<sequence length="130" mass="14711">MFRRKIYGFLITSLLTAIVLSSIANPIGVELTGFILVFATPIIFVCGVPVSLLSDFVTRLFFGKVRSIMAFIIHISFGSLYGFILFSALEVEIYLYAAVISSIIFWLVDEVLRLKMKTSNNKIPVHYKMY</sequence>
<organism evidence="2 3">
    <name type="scientific">Tenuibacillus multivorans</name>
    <dbReference type="NCBI Taxonomy" id="237069"/>
    <lineage>
        <taxon>Bacteria</taxon>
        <taxon>Bacillati</taxon>
        <taxon>Bacillota</taxon>
        <taxon>Bacilli</taxon>
        <taxon>Bacillales</taxon>
        <taxon>Bacillaceae</taxon>
        <taxon>Tenuibacillus</taxon>
    </lineage>
</organism>
<evidence type="ECO:0000313" key="2">
    <source>
        <dbReference type="EMBL" id="SDN08524.1"/>
    </source>
</evidence>
<proteinExistence type="predicted"/>
<keyword evidence="1" id="KW-1133">Transmembrane helix</keyword>
<reference evidence="2 3" key="1">
    <citation type="submission" date="2016-10" db="EMBL/GenBank/DDBJ databases">
        <authorList>
            <person name="de Groot N.N."/>
        </authorList>
    </citation>
    <scope>NUCLEOTIDE SEQUENCE [LARGE SCALE GENOMIC DNA]</scope>
    <source>
        <strain evidence="2 3">CGMCC 1.3442</strain>
    </source>
</reference>
<evidence type="ECO:0000313" key="3">
    <source>
        <dbReference type="Proteomes" id="UP000199334"/>
    </source>
</evidence>
<feature type="transmembrane region" description="Helical" evidence="1">
    <location>
        <begin position="34"/>
        <end position="56"/>
    </location>
</feature>
<evidence type="ECO:0000256" key="1">
    <source>
        <dbReference type="SAM" id="Phobius"/>
    </source>
</evidence>
<evidence type="ECO:0008006" key="4">
    <source>
        <dbReference type="Google" id="ProtNLM"/>
    </source>
</evidence>
<accession>A0A1G9YHA0</accession>
<gene>
    <name evidence="2" type="ORF">SAMN05216498_1406</name>
</gene>
<feature type="transmembrane region" description="Helical" evidence="1">
    <location>
        <begin position="68"/>
        <end position="87"/>
    </location>
</feature>
<dbReference type="OrthoDB" id="2971980at2"/>
<keyword evidence="1" id="KW-0812">Transmembrane</keyword>